<comment type="caution">
    <text evidence="1">The sequence shown here is derived from an EMBL/GenBank/DDBJ whole genome shotgun (WGS) entry which is preliminary data.</text>
</comment>
<reference evidence="2" key="1">
    <citation type="submission" date="2016-06" db="EMBL/GenBank/DDBJ databases">
        <title>Parallel loss of symbiosis genes in relatives of nitrogen-fixing non-legume Parasponia.</title>
        <authorList>
            <person name="Van Velzen R."/>
            <person name="Holmer R."/>
            <person name="Bu F."/>
            <person name="Rutten L."/>
            <person name="Van Zeijl A."/>
            <person name="Liu W."/>
            <person name="Santuari L."/>
            <person name="Cao Q."/>
            <person name="Sharma T."/>
            <person name="Shen D."/>
            <person name="Roswanjaya Y."/>
            <person name="Wardhani T."/>
            <person name="Kalhor M.S."/>
            <person name="Jansen J."/>
            <person name="Van den Hoogen J."/>
            <person name="Gungor B."/>
            <person name="Hartog M."/>
            <person name="Hontelez J."/>
            <person name="Verver J."/>
            <person name="Yang W.-C."/>
            <person name="Schijlen E."/>
            <person name="Repin R."/>
            <person name="Schilthuizen M."/>
            <person name="Schranz E."/>
            <person name="Heidstra R."/>
            <person name="Miyata K."/>
            <person name="Fedorova E."/>
            <person name="Kohlen W."/>
            <person name="Bisseling T."/>
            <person name="Smit S."/>
            <person name="Geurts R."/>
        </authorList>
    </citation>
    <scope>NUCLEOTIDE SEQUENCE [LARGE SCALE GENOMIC DNA]</scope>
    <source>
        <strain evidence="2">cv. RG33-2</strain>
    </source>
</reference>
<protein>
    <submittedName>
        <fullName evidence="1">Uncharacterized protein</fullName>
    </submittedName>
</protein>
<proteinExistence type="predicted"/>
<organism evidence="1 2">
    <name type="scientific">Trema orientale</name>
    <name type="common">Charcoal tree</name>
    <name type="synonym">Celtis orientalis</name>
    <dbReference type="NCBI Taxonomy" id="63057"/>
    <lineage>
        <taxon>Eukaryota</taxon>
        <taxon>Viridiplantae</taxon>
        <taxon>Streptophyta</taxon>
        <taxon>Embryophyta</taxon>
        <taxon>Tracheophyta</taxon>
        <taxon>Spermatophyta</taxon>
        <taxon>Magnoliopsida</taxon>
        <taxon>eudicotyledons</taxon>
        <taxon>Gunneridae</taxon>
        <taxon>Pentapetalae</taxon>
        <taxon>rosids</taxon>
        <taxon>fabids</taxon>
        <taxon>Rosales</taxon>
        <taxon>Cannabaceae</taxon>
        <taxon>Trema</taxon>
    </lineage>
</organism>
<keyword evidence="2" id="KW-1185">Reference proteome</keyword>
<evidence type="ECO:0000313" key="1">
    <source>
        <dbReference type="EMBL" id="POO01235.1"/>
    </source>
</evidence>
<name>A0A2P5FTW5_TREOI</name>
<accession>A0A2P5FTW5</accession>
<dbReference type="InParanoid" id="A0A2P5FTW5"/>
<dbReference type="AlphaFoldDB" id="A0A2P5FTW5"/>
<dbReference type="Proteomes" id="UP000237000">
    <property type="component" value="Unassembled WGS sequence"/>
</dbReference>
<evidence type="ECO:0000313" key="2">
    <source>
        <dbReference type="Proteomes" id="UP000237000"/>
    </source>
</evidence>
<dbReference type="EMBL" id="JXTC01000009">
    <property type="protein sequence ID" value="POO01235.1"/>
    <property type="molecule type" value="Genomic_DNA"/>
</dbReference>
<gene>
    <name evidence="1" type="ORF">TorRG33x02_029890</name>
</gene>
<sequence>MADPLKINPHPAKLFSSSSPTVRREYPNFGGLDFRDDRWSSDRVIGCKKRRGIGALAFRRRERADLMLLTV</sequence>